<evidence type="ECO:0000256" key="1">
    <source>
        <dbReference type="SAM" id="MobiDB-lite"/>
    </source>
</evidence>
<dbReference type="Proteomes" id="UP001552299">
    <property type="component" value="Unassembled WGS sequence"/>
</dbReference>
<reference evidence="2 3" key="1">
    <citation type="journal article" date="2024" name="Plant Biotechnol. J.">
        <title>Dendrobium thyrsiflorum genome and its molecular insights into genes involved in important horticultural traits.</title>
        <authorList>
            <person name="Chen B."/>
            <person name="Wang J.Y."/>
            <person name="Zheng P.J."/>
            <person name="Li K.L."/>
            <person name="Liang Y.M."/>
            <person name="Chen X.F."/>
            <person name="Zhang C."/>
            <person name="Zhao X."/>
            <person name="He X."/>
            <person name="Zhang G.Q."/>
            <person name="Liu Z.J."/>
            <person name="Xu Q."/>
        </authorList>
    </citation>
    <scope>NUCLEOTIDE SEQUENCE [LARGE SCALE GENOMIC DNA]</scope>
    <source>
        <strain evidence="2">GZMU011</strain>
    </source>
</reference>
<proteinExistence type="predicted"/>
<evidence type="ECO:0000313" key="2">
    <source>
        <dbReference type="EMBL" id="KAL0918983.1"/>
    </source>
</evidence>
<accession>A0ABD0V2U0</accession>
<dbReference type="EMBL" id="JANQDX010000009">
    <property type="protein sequence ID" value="KAL0918983.1"/>
    <property type="molecule type" value="Genomic_DNA"/>
</dbReference>
<dbReference type="InterPro" id="IPR040256">
    <property type="entry name" value="At4g02000-like"/>
</dbReference>
<dbReference type="PANTHER" id="PTHR31286">
    <property type="entry name" value="GLYCINE-RICH CELL WALL STRUCTURAL PROTEIN 1.8-LIKE"/>
    <property type="match status" value="1"/>
</dbReference>
<evidence type="ECO:0000313" key="3">
    <source>
        <dbReference type="Proteomes" id="UP001552299"/>
    </source>
</evidence>
<organism evidence="2 3">
    <name type="scientific">Dendrobium thyrsiflorum</name>
    <name type="common">Pinecone-like raceme dendrobium</name>
    <name type="synonym">Orchid</name>
    <dbReference type="NCBI Taxonomy" id="117978"/>
    <lineage>
        <taxon>Eukaryota</taxon>
        <taxon>Viridiplantae</taxon>
        <taxon>Streptophyta</taxon>
        <taxon>Embryophyta</taxon>
        <taxon>Tracheophyta</taxon>
        <taxon>Spermatophyta</taxon>
        <taxon>Magnoliopsida</taxon>
        <taxon>Liliopsida</taxon>
        <taxon>Asparagales</taxon>
        <taxon>Orchidaceae</taxon>
        <taxon>Epidendroideae</taxon>
        <taxon>Malaxideae</taxon>
        <taxon>Dendrobiinae</taxon>
        <taxon>Dendrobium</taxon>
    </lineage>
</organism>
<feature type="region of interest" description="Disordered" evidence="1">
    <location>
        <begin position="282"/>
        <end position="307"/>
    </location>
</feature>
<dbReference type="AlphaFoldDB" id="A0ABD0V2U0"/>
<name>A0ABD0V2U0_DENTH</name>
<sequence length="485" mass="55166">MSRLSLKLSGDFSATLLNLRHILLKLSNDMDYSRIFARGTYYVNICFMKLIKWSPFFDIGEESSVIPIWFSLPDLRLQLFSHRILFGLRSLFGRPFQTDNATTLGSRQSIAHILVKLDITKKYPSQRALGMFKGGYEWSVNTVNALAMVKDAIGVRSAIQDNCKSTVGTGQEQNQAKFIRENSNSVNLVVDLPIASIEINQNLPSDMGCTDYLGKNLHQSWEDILVPFNLRMAGGKRSRQEPGSSSSGKSYPRFLNAEDKEAYARYKSAGLTISKTINPATLSYPGEAGEEAKEAQPEQAPDPVPAPAPLRQHSQIDQLVERCLLQREEMVLCRLQVEAKGATVLYRLQVEAKGVQVLCLTELVENNDIHYPQDMQNFRTWAQICNTNNIVWERLDRILFNNEWISCFPMSIVNHLSKTSYDHNPLLMLMKEVLSSCFTPFHFQNMWVLSFDFSKVVKDIWLALLVHYEGDNHMITLALKLKRVK</sequence>
<gene>
    <name evidence="2" type="ORF">M5K25_011042</name>
</gene>
<protein>
    <recommendedName>
        <fullName evidence="4">DUF4283 domain-containing protein</fullName>
    </recommendedName>
</protein>
<comment type="caution">
    <text evidence="2">The sequence shown here is derived from an EMBL/GenBank/DDBJ whole genome shotgun (WGS) entry which is preliminary data.</text>
</comment>
<dbReference type="PANTHER" id="PTHR31286:SF180">
    <property type="entry name" value="OS10G0362600 PROTEIN"/>
    <property type="match status" value="1"/>
</dbReference>
<keyword evidence="3" id="KW-1185">Reference proteome</keyword>
<evidence type="ECO:0008006" key="4">
    <source>
        <dbReference type="Google" id="ProtNLM"/>
    </source>
</evidence>